<sequence length="77" mass="8959">MIQGSIFVNNKTQAVRLPIEARFDDNIKRVVIRKVGKERILSPLENTWDSFFLNEEAVSDDFLTERAEQTESVREAF</sequence>
<dbReference type="EMBL" id="LPUF01000001">
    <property type="protein sequence ID" value="OQK16472.1"/>
    <property type="molecule type" value="Genomic_DNA"/>
</dbReference>
<comment type="caution">
    <text evidence="1">The sequence shown here is derived from an EMBL/GenBank/DDBJ whole genome shotgun (WGS) entry which is preliminary data.</text>
</comment>
<dbReference type="Proteomes" id="UP000191980">
    <property type="component" value="Unassembled WGS sequence"/>
</dbReference>
<dbReference type="InterPro" id="IPR047976">
    <property type="entry name" value="Anti_VapB2-like"/>
</dbReference>
<dbReference type="NCBIfam" id="NF040493">
    <property type="entry name" value="TA_anti_VapB"/>
    <property type="match status" value="1"/>
</dbReference>
<keyword evidence="2" id="KW-1185">Reference proteome</keyword>
<dbReference type="PANTHER" id="PTHR37550">
    <property type="entry name" value="ANTITOXIN VAPB1"/>
    <property type="match status" value="1"/>
</dbReference>
<evidence type="ECO:0000313" key="2">
    <source>
        <dbReference type="Proteomes" id="UP000191980"/>
    </source>
</evidence>
<name>A0A1V8M4I6_9GAMM</name>
<gene>
    <name evidence="1" type="ORF">AU255_00765</name>
</gene>
<protein>
    <submittedName>
        <fullName evidence="1">Antitoxin</fullName>
    </submittedName>
</protein>
<dbReference type="OrthoDB" id="5298361at2"/>
<dbReference type="Gene3D" id="2.10.260.10">
    <property type="match status" value="1"/>
</dbReference>
<reference evidence="1 2" key="1">
    <citation type="submission" date="2015-12" db="EMBL/GenBank/DDBJ databases">
        <authorList>
            <person name="Shamseldin A."/>
            <person name="Moawad H."/>
            <person name="Abd El-Rahim W.M."/>
            <person name="Sadowsky M.J."/>
        </authorList>
    </citation>
    <scope>NUCLEOTIDE SEQUENCE [LARGE SCALE GENOMIC DNA]</scope>
    <source>
        <strain evidence="1 2">WF1</strain>
    </source>
</reference>
<dbReference type="RefSeq" id="WP_080521098.1">
    <property type="nucleotide sequence ID" value="NZ_LPUF01000001.1"/>
</dbReference>
<dbReference type="AlphaFoldDB" id="A0A1V8M4I6"/>
<dbReference type="PANTHER" id="PTHR37550:SF3">
    <property type="entry name" value="ANTITOXIN VAPB1"/>
    <property type="match status" value="1"/>
</dbReference>
<proteinExistence type="predicted"/>
<dbReference type="InterPro" id="IPR051734">
    <property type="entry name" value="VapB_TA_antitoxins"/>
</dbReference>
<evidence type="ECO:0000313" key="1">
    <source>
        <dbReference type="EMBL" id="OQK16472.1"/>
    </source>
</evidence>
<dbReference type="STRING" id="1420851.AU255_00765"/>
<dbReference type="InterPro" id="IPR037914">
    <property type="entry name" value="SpoVT-AbrB_sf"/>
</dbReference>
<accession>A0A1V8M4I6</accession>
<organism evidence="1 2">
    <name type="scientific">Methyloprofundus sedimenti</name>
    <dbReference type="NCBI Taxonomy" id="1420851"/>
    <lineage>
        <taxon>Bacteria</taxon>
        <taxon>Pseudomonadati</taxon>
        <taxon>Pseudomonadota</taxon>
        <taxon>Gammaproteobacteria</taxon>
        <taxon>Methylococcales</taxon>
        <taxon>Methylococcaceae</taxon>
        <taxon>Methyloprofundus</taxon>
    </lineage>
</organism>
<dbReference type="SUPFAM" id="SSF89447">
    <property type="entry name" value="AbrB/MazE/MraZ-like"/>
    <property type="match status" value="1"/>
</dbReference>